<evidence type="ECO:0000256" key="7">
    <source>
        <dbReference type="SAM" id="Phobius"/>
    </source>
</evidence>
<feature type="transmembrane region" description="Helical" evidence="7">
    <location>
        <begin position="76"/>
        <end position="95"/>
    </location>
</feature>
<feature type="region of interest" description="Disordered" evidence="6">
    <location>
        <begin position="373"/>
        <end position="405"/>
    </location>
</feature>
<dbReference type="InterPro" id="IPR019421">
    <property type="entry name" value="7TM_GPCR_serpentine_rcpt_Srd"/>
</dbReference>
<dbReference type="AlphaFoldDB" id="A0AAF3FLG5"/>
<dbReference type="PANTHER" id="PTHR22945:SF96">
    <property type="entry name" value="SERPENTINE RECEPTOR, CLASS D (DELTA)"/>
    <property type="match status" value="1"/>
</dbReference>
<feature type="transmembrane region" description="Helical" evidence="7">
    <location>
        <begin position="220"/>
        <end position="241"/>
    </location>
</feature>
<dbReference type="SUPFAM" id="SSF81321">
    <property type="entry name" value="Family A G protein-coupled receptor-like"/>
    <property type="match status" value="1"/>
</dbReference>
<dbReference type="Pfam" id="PF10317">
    <property type="entry name" value="7TM_GPCR_Srd"/>
    <property type="match status" value="1"/>
</dbReference>
<keyword evidence="5 7" id="KW-0472">Membrane</keyword>
<evidence type="ECO:0000256" key="5">
    <source>
        <dbReference type="ARBA" id="ARBA00023136"/>
    </source>
</evidence>
<keyword evidence="9" id="KW-1185">Reference proteome</keyword>
<dbReference type="PROSITE" id="PS50262">
    <property type="entry name" value="G_PROTEIN_RECEP_F1_2"/>
    <property type="match status" value="1"/>
</dbReference>
<dbReference type="Gene3D" id="1.20.1070.10">
    <property type="entry name" value="Rhodopsin 7-helix transmembrane proteins"/>
    <property type="match status" value="1"/>
</dbReference>
<sequence>MVVELLANSFGSSQYRNTSQNNLTAIQIEYRKLTDFYDQFFTIFYWIAGTIAIPMNVLLLYLIIKKSPPSLKVYKVLLLNQCITDLFYALSITFLQPRIIPNKWAFAYVALGPVKYLGSEFAYETYCVQLHSIFYTFLSFPLSFGFRYYVLVRPVPQIKSLIMLLLSLWSIAIFQHVSFIFSEWDSKKVLAYLAINKPHYNMSGLIVSGNHMLEKPMTSFVLATIVLPMFPIYVLVVYFYYKVEGFLTANADKLRAQTVKGHRRLLMALTIQAALPVFTIFPPIGIYGLYHLELINVTVIEYLVYVLFAFYPAFSPMITIYFVKPYNMAIQRATGLYVRRFTRAFSLTQTTTGFISETIGGEKQLEMRRPIMEKLGSSKRRSQKLHRETKESRPLQTHFPDRHST</sequence>
<evidence type="ECO:0000256" key="4">
    <source>
        <dbReference type="ARBA" id="ARBA00022989"/>
    </source>
</evidence>
<feature type="domain" description="G-protein coupled receptors family 1 profile" evidence="8">
    <location>
        <begin position="55"/>
        <end position="319"/>
    </location>
</feature>
<proteinExistence type="inferred from homology"/>
<name>A0AAF3FLG5_9BILA</name>
<feature type="transmembrane region" description="Helical" evidence="7">
    <location>
        <begin position="302"/>
        <end position="323"/>
    </location>
</feature>
<protein>
    <recommendedName>
        <fullName evidence="8">G-protein coupled receptors family 1 profile domain-containing protein</fullName>
    </recommendedName>
</protein>
<feature type="transmembrane region" description="Helical" evidence="7">
    <location>
        <begin position="133"/>
        <end position="150"/>
    </location>
</feature>
<evidence type="ECO:0000256" key="1">
    <source>
        <dbReference type="ARBA" id="ARBA00004141"/>
    </source>
</evidence>
<dbReference type="PANTHER" id="PTHR22945">
    <property type="entry name" value="SERPENTINE RECEPTOR, CLASS D DELTA"/>
    <property type="match status" value="1"/>
</dbReference>
<comment type="subcellular location">
    <subcellularLocation>
        <location evidence="1">Membrane</location>
        <topology evidence="1">Multi-pass membrane protein</topology>
    </subcellularLocation>
</comment>
<dbReference type="GO" id="GO:0016020">
    <property type="term" value="C:membrane"/>
    <property type="evidence" value="ECO:0007669"/>
    <property type="project" value="UniProtKB-SubCell"/>
</dbReference>
<dbReference type="InterPro" id="IPR017452">
    <property type="entry name" value="GPCR_Rhodpsn_7TM"/>
</dbReference>
<evidence type="ECO:0000313" key="9">
    <source>
        <dbReference type="Proteomes" id="UP000887575"/>
    </source>
</evidence>
<evidence type="ECO:0000256" key="6">
    <source>
        <dbReference type="SAM" id="MobiDB-lite"/>
    </source>
</evidence>
<evidence type="ECO:0000256" key="3">
    <source>
        <dbReference type="ARBA" id="ARBA00022692"/>
    </source>
</evidence>
<keyword evidence="3 7" id="KW-0812">Transmembrane</keyword>
<feature type="transmembrane region" description="Helical" evidence="7">
    <location>
        <begin position="43"/>
        <end position="64"/>
    </location>
</feature>
<evidence type="ECO:0000256" key="2">
    <source>
        <dbReference type="ARBA" id="ARBA00009166"/>
    </source>
</evidence>
<dbReference type="WBParaSite" id="MBELARI_LOCUS7590.2">
    <property type="protein sequence ID" value="MBELARI_LOCUS7590.2"/>
    <property type="gene ID" value="MBELARI_LOCUS7590"/>
</dbReference>
<evidence type="ECO:0000259" key="8">
    <source>
        <dbReference type="PROSITE" id="PS50262"/>
    </source>
</evidence>
<organism evidence="9 10">
    <name type="scientific">Mesorhabditis belari</name>
    <dbReference type="NCBI Taxonomy" id="2138241"/>
    <lineage>
        <taxon>Eukaryota</taxon>
        <taxon>Metazoa</taxon>
        <taxon>Ecdysozoa</taxon>
        <taxon>Nematoda</taxon>
        <taxon>Chromadorea</taxon>
        <taxon>Rhabditida</taxon>
        <taxon>Rhabditina</taxon>
        <taxon>Rhabditomorpha</taxon>
        <taxon>Rhabditoidea</taxon>
        <taxon>Rhabditidae</taxon>
        <taxon>Mesorhabditinae</taxon>
        <taxon>Mesorhabditis</taxon>
    </lineage>
</organism>
<dbReference type="Proteomes" id="UP000887575">
    <property type="component" value="Unassembled WGS sequence"/>
</dbReference>
<feature type="transmembrane region" description="Helical" evidence="7">
    <location>
        <begin position="162"/>
        <end position="181"/>
    </location>
</feature>
<feature type="transmembrane region" description="Helical" evidence="7">
    <location>
        <begin position="265"/>
        <end position="290"/>
    </location>
</feature>
<dbReference type="InterPro" id="IPR050920">
    <property type="entry name" value="Nematode_rcpt-like_delta"/>
</dbReference>
<evidence type="ECO:0000313" key="10">
    <source>
        <dbReference type="WBParaSite" id="MBELARI_LOCUS7590.2"/>
    </source>
</evidence>
<comment type="similarity">
    <text evidence="2">Belongs to the nematode receptor-like protein srd family.</text>
</comment>
<reference evidence="10" key="1">
    <citation type="submission" date="2024-02" db="UniProtKB">
        <authorList>
            <consortium name="WormBaseParasite"/>
        </authorList>
    </citation>
    <scope>IDENTIFICATION</scope>
</reference>
<accession>A0AAF3FLG5</accession>
<feature type="compositionally biased region" description="Basic and acidic residues" evidence="6">
    <location>
        <begin position="385"/>
        <end position="405"/>
    </location>
</feature>
<keyword evidence="4 7" id="KW-1133">Transmembrane helix</keyword>